<evidence type="ECO:0000313" key="1">
    <source>
        <dbReference type="EMBL" id="RFZ95141.1"/>
    </source>
</evidence>
<name>A0A372NZ18_9SPHI</name>
<evidence type="ECO:0000313" key="2">
    <source>
        <dbReference type="Proteomes" id="UP000264217"/>
    </source>
</evidence>
<dbReference type="Proteomes" id="UP000264217">
    <property type="component" value="Unassembled WGS sequence"/>
</dbReference>
<gene>
    <name evidence="1" type="ORF">D0C36_06330</name>
</gene>
<dbReference type="EMBL" id="QWDC01000001">
    <property type="protein sequence ID" value="RFZ95141.1"/>
    <property type="molecule type" value="Genomic_DNA"/>
</dbReference>
<sequence>MTTLIVKVDDERTESLKKILSEIPYVHEVEEEQNHNQLQEPSEQYQRIKAILDKAKGKDLFKDIKDPSEWQREIRKEWDRDF</sequence>
<proteinExistence type="predicted"/>
<organism evidence="1 2">
    <name type="scientific">Mucilaginibacter conchicola</name>
    <dbReference type="NCBI Taxonomy" id="2303333"/>
    <lineage>
        <taxon>Bacteria</taxon>
        <taxon>Pseudomonadati</taxon>
        <taxon>Bacteroidota</taxon>
        <taxon>Sphingobacteriia</taxon>
        <taxon>Sphingobacteriales</taxon>
        <taxon>Sphingobacteriaceae</taxon>
        <taxon>Mucilaginibacter</taxon>
    </lineage>
</organism>
<reference evidence="1 2" key="1">
    <citation type="submission" date="2018-08" db="EMBL/GenBank/DDBJ databases">
        <title>Mucilaginibacter sp. MYSH2.</title>
        <authorList>
            <person name="Seo T."/>
        </authorList>
    </citation>
    <scope>NUCLEOTIDE SEQUENCE [LARGE SCALE GENOMIC DNA]</scope>
    <source>
        <strain evidence="1 2">MYSH2</strain>
    </source>
</reference>
<dbReference type="AlphaFoldDB" id="A0A372NZ18"/>
<dbReference type="RefSeq" id="WP_117390698.1">
    <property type="nucleotide sequence ID" value="NZ_QWDC01000001.1"/>
</dbReference>
<dbReference type="OrthoDB" id="769147at2"/>
<protein>
    <submittedName>
        <fullName evidence="1">Uncharacterized protein</fullName>
    </submittedName>
</protein>
<comment type="caution">
    <text evidence="1">The sequence shown here is derived from an EMBL/GenBank/DDBJ whole genome shotgun (WGS) entry which is preliminary data.</text>
</comment>
<keyword evidence="2" id="KW-1185">Reference proteome</keyword>
<accession>A0A372NZ18</accession>